<dbReference type="Proteomes" id="UP000523161">
    <property type="component" value="Unassembled WGS sequence"/>
</dbReference>
<keyword evidence="1" id="KW-0812">Transmembrane</keyword>
<gene>
    <name evidence="2" type="ORF">HRH59_04585</name>
</gene>
<accession>A0A7Y5EGY5</accession>
<sequence>MIELIIKFGLVSVATVTIIVFLVVYYLAEPRKEISFWGIKFHKKWMPKVKFSWRRAPKVIPIDWQQIFIVFKISDTYKLHETELFERAHIQSRFTELQVREICVEMEKYGLVEHSFNYYVLQDRAYKLVNKVNAV</sequence>
<proteinExistence type="predicted"/>
<evidence type="ECO:0000256" key="1">
    <source>
        <dbReference type="SAM" id="Phobius"/>
    </source>
</evidence>
<protein>
    <submittedName>
        <fullName evidence="2">Uncharacterized protein</fullName>
    </submittedName>
</protein>
<evidence type="ECO:0000313" key="2">
    <source>
        <dbReference type="EMBL" id="NRQ41849.1"/>
    </source>
</evidence>
<feature type="transmembrane region" description="Helical" evidence="1">
    <location>
        <begin position="6"/>
        <end position="28"/>
    </location>
</feature>
<name>A0A7Y5EGY5_9GAMM</name>
<reference evidence="2 3" key="1">
    <citation type="submission" date="2020-06" db="EMBL/GenBank/DDBJ databases">
        <title>Rheinheimera sp. nov., a marine bacterium isolated from coastal.</title>
        <authorList>
            <person name="Yu Q."/>
            <person name="Qi Y."/>
            <person name="Pu J."/>
        </authorList>
    </citation>
    <scope>NUCLEOTIDE SEQUENCE [LARGE SCALE GENOMIC DNA]</scope>
    <source>
        <strain evidence="2 3">YQF-2</strain>
    </source>
</reference>
<dbReference type="RefSeq" id="WP_173500104.1">
    <property type="nucleotide sequence ID" value="NZ_JABSOD010000004.1"/>
</dbReference>
<dbReference type="EMBL" id="JABSOD010000004">
    <property type="protein sequence ID" value="NRQ41849.1"/>
    <property type="molecule type" value="Genomic_DNA"/>
</dbReference>
<keyword evidence="1" id="KW-0472">Membrane</keyword>
<keyword evidence="3" id="KW-1185">Reference proteome</keyword>
<dbReference type="AlphaFoldDB" id="A0A7Y5EGY5"/>
<keyword evidence="1" id="KW-1133">Transmembrane helix</keyword>
<organism evidence="2 3">
    <name type="scientific">Rheinheimera lutimaris</name>
    <dbReference type="NCBI Taxonomy" id="2740584"/>
    <lineage>
        <taxon>Bacteria</taxon>
        <taxon>Pseudomonadati</taxon>
        <taxon>Pseudomonadota</taxon>
        <taxon>Gammaproteobacteria</taxon>
        <taxon>Chromatiales</taxon>
        <taxon>Chromatiaceae</taxon>
        <taxon>Rheinheimera</taxon>
    </lineage>
</organism>
<comment type="caution">
    <text evidence="2">The sequence shown here is derived from an EMBL/GenBank/DDBJ whole genome shotgun (WGS) entry which is preliminary data.</text>
</comment>
<evidence type="ECO:0000313" key="3">
    <source>
        <dbReference type="Proteomes" id="UP000523161"/>
    </source>
</evidence>